<keyword evidence="2" id="KW-1185">Reference proteome</keyword>
<dbReference type="RefSeq" id="WP_115842315.1">
    <property type="nucleotide sequence ID" value="NZ_CP046603.1"/>
</dbReference>
<accession>A0A3D8VFD7</accession>
<gene>
    <name evidence="1" type="ORF">DX912_09795</name>
</gene>
<evidence type="ECO:0000313" key="1">
    <source>
        <dbReference type="EMBL" id="RDY67548.1"/>
    </source>
</evidence>
<dbReference type="AlphaFoldDB" id="A0A3D8VFD7"/>
<reference evidence="1 2" key="1">
    <citation type="submission" date="2018-08" db="EMBL/GenBank/DDBJ databases">
        <title>Lysobacter soli KCTC 22011, whole genome shotgun sequence.</title>
        <authorList>
            <person name="Zhang X."/>
            <person name="Feng G."/>
            <person name="Zhu H."/>
        </authorList>
    </citation>
    <scope>NUCLEOTIDE SEQUENCE [LARGE SCALE GENOMIC DNA]</scope>
    <source>
        <strain evidence="1 2">KCTC 22011</strain>
    </source>
</reference>
<proteinExistence type="predicted"/>
<dbReference type="EMBL" id="QTJR01000005">
    <property type="protein sequence ID" value="RDY67548.1"/>
    <property type="molecule type" value="Genomic_DNA"/>
</dbReference>
<evidence type="ECO:0000313" key="2">
    <source>
        <dbReference type="Proteomes" id="UP000256829"/>
    </source>
</evidence>
<dbReference type="Proteomes" id="UP000256829">
    <property type="component" value="Unassembled WGS sequence"/>
</dbReference>
<dbReference type="OrthoDB" id="5976123at2"/>
<comment type="caution">
    <text evidence="1">The sequence shown here is derived from an EMBL/GenBank/DDBJ whole genome shotgun (WGS) entry which is preliminary data.</text>
</comment>
<name>A0A3D8VFD7_9GAMM</name>
<organism evidence="1 2">
    <name type="scientific">Lysobacter soli</name>
    <dbReference type="NCBI Taxonomy" id="453783"/>
    <lineage>
        <taxon>Bacteria</taxon>
        <taxon>Pseudomonadati</taxon>
        <taxon>Pseudomonadota</taxon>
        <taxon>Gammaproteobacteria</taxon>
        <taxon>Lysobacterales</taxon>
        <taxon>Lysobacteraceae</taxon>
        <taxon>Lysobacter</taxon>
    </lineage>
</organism>
<sequence length="68" mass="7936">MHELPVTDSQRSFLEDLGRTARAHLSHLDWDEVEPHLRLGWYSSVLSNDLDWGHVEAIAHESWARDPF</sequence>
<protein>
    <submittedName>
        <fullName evidence="1">Uncharacterized protein</fullName>
    </submittedName>
</protein>